<dbReference type="PATRIC" id="fig|448.7.peg.854"/>
<feature type="transmembrane region" description="Helical" evidence="1">
    <location>
        <begin position="6"/>
        <end position="25"/>
    </location>
</feature>
<dbReference type="STRING" id="448.Lery_0817"/>
<feature type="transmembrane region" description="Helical" evidence="1">
    <location>
        <begin position="131"/>
        <end position="152"/>
    </location>
</feature>
<keyword evidence="1" id="KW-1133">Transmembrane helix</keyword>
<gene>
    <name evidence="3" type="ORF">Lery_0817</name>
</gene>
<feature type="domain" description="DUF3592" evidence="2">
    <location>
        <begin position="41"/>
        <end position="122"/>
    </location>
</feature>
<name>A0A0W0TSP5_LEGER</name>
<dbReference type="Pfam" id="PF12158">
    <property type="entry name" value="DUF3592"/>
    <property type="match status" value="1"/>
</dbReference>
<keyword evidence="1" id="KW-0472">Membrane</keyword>
<keyword evidence="1" id="KW-0812">Transmembrane</keyword>
<dbReference type="InterPro" id="IPR021994">
    <property type="entry name" value="DUF3592"/>
</dbReference>
<evidence type="ECO:0000313" key="4">
    <source>
        <dbReference type="Proteomes" id="UP000054773"/>
    </source>
</evidence>
<keyword evidence="4" id="KW-1185">Reference proteome</keyword>
<evidence type="ECO:0000259" key="2">
    <source>
        <dbReference type="Pfam" id="PF12158"/>
    </source>
</evidence>
<organism evidence="3 4">
    <name type="scientific">Legionella erythra</name>
    <dbReference type="NCBI Taxonomy" id="448"/>
    <lineage>
        <taxon>Bacteria</taxon>
        <taxon>Pseudomonadati</taxon>
        <taxon>Pseudomonadota</taxon>
        <taxon>Gammaproteobacteria</taxon>
        <taxon>Legionellales</taxon>
        <taxon>Legionellaceae</taxon>
        <taxon>Legionella</taxon>
    </lineage>
</organism>
<protein>
    <recommendedName>
        <fullName evidence="2">DUF3592 domain-containing protein</fullName>
    </recommendedName>
</protein>
<proteinExistence type="predicted"/>
<comment type="caution">
    <text evidence="3">The sequence shown here is derived from an EMBL/GenBank/DDBJ whole genome shotgun (WGS) entry which is preliminary data.</text>
</comment>
<dbReference type="AlphaFoldDB" id="A0A0W0TSP5"/>
<dbReference type="Proteomes" id="UP000054773">
    <property type="component" value="Unassembled WGS sequence"/>
</dbReference>
<dbReference type="RefSeq" id="WP_065230241.1">
    <property type="nucleotide sequence ID" value="NZ_CAAAHY010000008.1"/>
</dbReference>
<evidence type="ECO:0000256" key="1">
    <source>
        <dbReference type="SAM" id="Phobius"/>
    </source>
</evidence>
<reference evidence="3 4" key="1">
    <citation type="submission" date="2015-11" db="EMBL/GenBank/DDBJ databases">
        <title>Genomic analysis of 38 Legionella species identifies large and diverse effector repertoires.</title>
        <authorList>
            <person name="Burstein D."/>
            <person name="Amaro F."/>
            <person name="Zusman T."/>
            <person name="Lifshitz Z."/>
            <person name="Cohen O."/>
            <person name="Gilbert J.A."/>
            <person name="Pupko T."/>
            <person name="Shuman H.A."/>
            <person name="Segal G."/>
        </authorList>
    </citation>
    <scope>NUCLEOTIDE SEQUENCE [LARGE SCALE GENOMIC DNA]</scope>
    <source>
        <strain evidence="3 4">SE-32A-C8</strain>
    </source>
</reference>
<evidence type="ECO:0000313" key="3">
    <source>
        <dbReference type="EMBL" id="KTC98653.1"/>
    </source>
</evidence>
<accession>A0A0W0TSP5</accession>
<sequence length="153" mass="18268">MGVVGHVMLDLVWLLFLLFMLFYFWQERRQLKKSLRWPQTTGHITQFNWTKEGHQLWPKITYAYWVNEREYIGESLLLNSAHTSFSSVHARKVAYRAAMAFERNEAIDVYYNPEAPEQAVLDIRLPKKLDVIILLLLFFIALHLMVVGYRWLH</sequence>
<dbReference type="EMBL" id="LNYA01000018">
    <property type="protein sequence ID" value="KTC98653.1"/>
    <property type="molecule type" value="Genomic_DNA"/>
</dbReference>